<evidence type="ECO:0000259" key="1">
    <source>
        <dbReference type="Pfam" id="PF00814"/>
    </source>
</evidence>
<dbReference type="CDD" id="cd24032">
    <property type="entry name" value="ASKHA_NBD_TsaB"/>
    <property type="match status" value="1"/>
</dbReference>
<dbReference type="Proteomes" id="UP000199207">
    <property type="component" value="Unassembled WGS sequence"/>
</dbReference>
<gene>
    <name evidence="2" type="ORF">SAMN05421773_101195</name>
</gene>
<dbReference type="EMBL" id="FOLM01000001">
    <property type="protein sequence ID" value="SFB83587.1"/>
    <property type="molecule type" value="Genomic_DNA"/>
</dbReference>
<dbReference type="RefSeq" id="WP_093836656.1">
    <property type="nucleotide sequence ID" value="NZ_FOLM01000001.1"/>
</dbReference>
<dbReference type="Gene3D" id="3.30.420.40">
    <property type="match status" value="2"/>
</dbReference>
<dbReference type="STRING" id="910347.SAMN05421773_101195"/>
<dbReference type="Pfam" id="PF00814">
    <property type="entry name" value="TsaD"/>
    <property type="match status" value="1"/>
</dbReference>
<dbReference type="NCBIfam" id="TIGR03725">
    <property type="entry name" value="T6A_YeaZ"/>
    <property type="match status" value="1"/>
</dbReference>
<keyword evidence="3" id="KW-1185">Reference proteome</keyword>
<dbReference type="SUPFAM" id="SSF53067">
    <property type="entry name" value="Actin-like ATPase domain"/>
    <property type="match status" value="2"/>
</dbReference>
<dbReference type="InterPro" id="IPR022496">
    <property type="entry name" value="T6A_TsaB"/>
</dbReference>
<dbReference type="InterPro" id="IPR043129">
    <property type="entry name" value="ATPase_NBD"/>
</dbReference>
<accession>A0A1I1E940</accession>
<evidence type="ECO:0000313" key="2">
    <source>
        <dbReference type="EMBL" id="SFB83587.1"/>
    </source>
</evidence>
<dbReference type="AlphaFoldDB" id="A0A1I1E940"/>
<proteinExistence type="predicted"/>
<dbReference type="GO" id="GO:0002949">
    <property type="term" value="P:tRNA threonylcarbamoyladenosine modification"/>
    <property type="evidence" value="ECO:0007669"/>
    <property type="project" value="InterPro"/>
</dbReference>
<feature type="domain" description="Gcp-like" evidence="1">
    <location>
        <begin position="32"/>
        <end position="145"/>
    </location>
</feature>
<dbReference type="InterPro" id="IPR000905">
    <property type="entry name" value="Gcp-like_dom"/>
</dbReference>
<protein>
    <submittedName>
        <fullName evidence="2">tRNA threonylcarbamoyl adenosine modification protein YeaZ</fullName>
    </submittedName>
</protein>
<organism evidence="2 3">
    <name type="scientific">Streptomyces aidingensis</name>
    <dbReference type="NCBI Taxonomy" id="910347"/>
    <lineage>
        <taxon>Bacteria</taxon>
        <taxon>Bacillati</taxon>
        <taxon>Actinomycetota</taxon>
        <taxon>Actinomycetes</taxon>
        <taxon>Kitasatosporales</taxon>
        <taxon>Streptomycetaceae</taxon>
        <taxon>Streptomyces</taxon>
    </lineage>
</organism>
<evidence type="ECO:0000313" key="3">
    <source>
        <dbReference type="Proteomes" id="UP000199207"/>
    </source>
</evidence>
<name>A0A1I1E940_9ACTN</name>
<reference evidence="2 3" key="1">
    <citation type="submission" date="2016-10" db="EMBL/GenBank/DDBJ databases">
        <authorList>
            <person name="de Groot N.N."/>
        </authorList>
    </citation>
    <scope>NUCLEOTIDE SEQUENCE [LARGE SCALE GENOMIC DNA]</scope>
    <source>
        <strain evidence="2 3">CGMCC 4.5739</strain>
    </source>
</reference>
<dbReference type="OrthoDB" id="9809995at2"/>
<sequence>MLLLALDTATPAVTVALHDGERVLAAADPVDARRHGELLLPGIDGVLRAASRSLDALTGIVVGTGPGPYTGLRVGLATAQAIGAARELPVHGLCTLDGIAWATGRDEPFVVATDARRKEVYWARYADARTRESGPAVDRPQDIAGRVAGVPAVGAGAVLYAGVFTGLLGEGRPLHASAAALAALAAEKLAAGEALPAPLPRYLRRPDAQVPKNYKVVTPPLSAAPVRRADGG</sequence>